<evidence type="ECO:0000256" key="3">
    <source>
        <dbReference type="ARBA" id="ARBA00022553"/>
    </source>
</evidence>
<keyword evidence="11" id="KW-0067">ATP-binding</keyword>
<dbReference type="EC" id="2.7.13.3" evidence="2"/>
<evidence type="ECO:0000259" key="10">
    <source>
        <dbReference type="PROSITE" id="PS50112"/>
    </source>
</evidence>
<dbReference type="PROSITE" id="PS50110">
    <property type="entry name" value="RESPONSE_REGULATORY"/>
    <property type="match status" value="1"/>
</dbReference>
<dbReference type="CDD" id="cd17546">
    <property type="entry name" value="REC_hyHK_CKI1_RcsC-like"/>
    <property type="match status" value="1"/>
</dbReference>
<keyword evidence="3 6" id="KW-0597">Phosphoprotein</keyword>
<dbReference type="EMBL" id="JBHUEY010000001">
    <property type="protein sequence ID" value="MFD1783174.1"/>
    <property type="molecule type" value="Genomic_DNA"/>
</dbReference>
<dbReference type="InterPro" id="IPR036890">
    <property type="entry name" value="HATPase_C_sf"/>
</dbReference>
<evidence type="ECO:0000256" key="4">
    <source>
        <dbReference type="ARBA" id="ARBA00022679"/>
    </source>
</evidence>
<dbReference type="CDD" id="cd00130">
    <property type="entry name" value="PAS"/>
    <property type="match status" value="1"/>
</dbReference>
<keyword evidence="12" id="KW-1185">Reference proteome</keyword>
<dbReference type="PROSITE" id="PS50109">
    <property type="entry name" value="HIS_KIN"/>
    <property type="match status" value="1"/>
</dbReference>
<comment type="catalytic activity">
    <reaction evidence="1">
        <text>ATP + protein L-histidine = ADP + protein N-phospho-L-histidine.</text>
        <dbReference type="EC" id="2.7.13.3"/>
    </reaction>
</comment>
<proteinExistence type="predicted"/>
<reference evidence="12" key="1">
    <citation type="journal article" date="2019" name="Int. J. Syst. Evol. Microbiol.">
        <title>The Global Catalogue of Microorganisms (GCM) 10K type strain sequencing project: providing services to taxonomists for standard genome sequencing and annotation.</title>
        <authorList>
            <consortium name="The Broad Institute Genomics Platform"/>
            <consortium name="The Broad Institute Genome Sequencing Center for Infectious Disease"/>
            <person name="Wu L."/>
            <person name="Ma J."/>
        </authorList>
    </citation>
    <scope>NUCLEOTIDE SEQUENCE [LARGE SCALE GENOMIC DNA]</scope>
    <source>
        <strain evidence="12">DFY28</strain>
    </source>
</reference>
<dbReference type="Pfam" id="PF00072">
    <property type="entry name" value="Response_reg"/>
    <property type="match status" value="1"/>
</dbReference>
<dbReference type="PANTHER" id="PTHR43047">
    <property type="entry name" value="TWO-COMPONENT HISTIDINE PROTEIN KINASE"/>
    <property type="match status" value="1"/>
</dbReference>
<dbReference type="SMART" id="SM00387">
    <property type="entry name" value="HATPase_c"/>
    <property type="match status" value="1"/>
</dbReference>
<dbReference type="SMART" id="SM00091">
    <property type="entry name" value="PAS"/>
    <property type="match status" value="1"/>
</dbReference>
<dbReference type="PROSITE" id="PS50112">
    <property type="entry name" value="PAS"/>
    <property type="match status" value="1"/>
</dbReference>
<evidence type="ECO:0000313" key="11">
    <source>
        <dbReference type="EMBL" id="MFD1783174.1"/>
    </source>
</evidence>
<organism evidence="11 12">
    <name type="scientific">Phenylobacterium terrae</name>
    <dbReference type="NCBI Taxonomy" id="2665495"/>
    <lineage>
        <taxon>Bacteria</taxon>
        <taxon>Pseudomonadati</taxon>
        <taxon>Pseudomonadota</taxon>
        <taxon>Alphaproteobacteria</taxon>
        <taxon>Caulobacterales</taxon>
        <taxon>Caulobacteraceae</taxon>
        <taxon>Phenylobacterium</taxon>
    </lineage>
</organism>
<dbReference type="InterPro" id="IPR036097">
    <property type="entry name" value="HisK_dim/P_sf"/>
</dbReference>
<feature type="domain" description="Response regulatory" evidence="9">
    <location>
        <begin position="534"/>
        <end position="653"/>
    </location>
</feature>
<evidence type="ECO:0000256" key="1">
    <source>
        <dbReference type="ARBA" id="ARBA00000085"/>
    </source>
</evidence>
<dbReference type="InterPro" id="IPR035965">
    <property type="entry name" value="PAS-like_dom_sf"/>
</dbReference>
<dbReference type="SUPFAM" id="SSF55874">
    <property type="entry name" value="ATPase domain of HSP90 chaperone/DNA topoisomerase II/histidine kinase"/>
    <property type="match status" value="1"/>
</dbReference>
<dbReference type="SUPFAM" id="SSF47384">
    <property type="entry name" value="Homodimeric domain of signal transducing histidine kinase"/>
    <property type="match status" value="1"/>
</dbReference>
<sequence>MIRTIALPIEPVGAETTGATVYERFCQQPDLLAIAVVDEDRRPIGIVERNAFFLKMAAEFGRALFAKRPIRAVMDPNPLITDAETTLDSFLARALDGSPSELLRGFIVVDQGRYLGVGTALNLLIGASEENVRRAQEMERLAADLRAREASFRLLFDDNPVPLFVFDRVTHRILQANEAAERAWSRDRSQLLASKITDFLTPPHRELAQRRLRGEIAGDEPPVYDMIDGRGRMREITSYVRPLTFDGRPALLAAVIDVSDRRQAEEALARARDAAEAANRAKSEFLANMSHEIRTPLNGVLGVAGALARTRLDERQRELVGVIESSAETLQVQLSDILDLARVEAGRLELTCEPFHMGEACRAVAELFRTKAEEKGLGFQVEVADSVERRVVGDAVRLKQILGNLLSNAIKFTSQGSVALRVGACFAGPDALGFVIEVADTGIGFDEAAKSRLFTRFQQADGSITRQFGGSGLGLSISAGLAQLMGGRLDAESEEGRGSTFRLELSLAAAPEAAPPPAPDAEGPQGLEAGAPIRVLLAEDHPINRKVVELIFDGLPVALAQAEDGAAALTLYRTQPFDVVLMDMQMPNMDGLAATRAIRALEAGGARPRTPVIMLSANALPEHEAAGLAAGADLYLTKPIEAGRLIEAVERALSLAGAQAAAA</sequence>
<dbReference type="InterPro" id="IPR005467">
    <property type="entry name" value="His_kinase_dom"/>
</dbReference>
<dbReference type="Gene3D" id="3.10.580.10">
    <property type="entry name" value="CBS-domain"/>
    <property type="match status" value="1"/>
</dbReference>
<gene>
    <name evidence="11" type="ORF">ACFSC0_07195</name>
</gene>
<protein>
    <recommendedName>
        <fullName evidence="2">histidine kinase</fullName>
        <ecNumber evidence="2">2.7.13.3</ecNumber>
    </recommendedName>
</protein>
<evidence type="ECO:0000259" key="8">
    <source>
        <dbReference type="PROSITE" id="PS50109"/>
    </source>
</evidence>
<feature type="domain" description="PAS" evidence="10">
    <location>
        <begin position="148"/>
        <end position="219"/>
    </location>
</feature>
<dbReference type="SMART" id="SM00388">
    <property type="entry name" value="HisKA"/>
    <property type="match status" value="1"/>
</dbReference>
<accession>A0ABW4N113</accession>
<dbReference type="Pfam" id="PF02518">
    <property type="entry name" value="HATPase_c"/>
    <property type="match status" value="1"/>
</dbReference>
<dbReference type="RefSeq" id="WP_377284319.1">
    <property type="nucleotide sequence ID" value="NZ_JBHRSI010000015.1"/>
</dbReference>
<feature type="domain" description="Histidine kinase" evidence="8">
    <location>
        <begin position="288"/>
        <end position="509"/>
    </location>
</feature>
<dbReference type="InterPro" id="IPR003594">
    <property type="entry name" value="HATPase_dom"/>
</dbReference>
<dbReference type="PANTHER" id="PTHR43047:SF72">
    <property type="entry name" value="OSMOSENSING HISTIDINE PROTEIN KINASE SLN1"/>
    <property type="match status" value="1"/>
</dbReference>
<dbReference type="CDD" id="cd16922">
    <property type="entry name" value="HATPase_EvgS-ArcB-TorS-like"/>
    <property type="match status" value="1"/>
</dbReference>
<dbReference type="Pfam" id="PF13188">
    <property type="entry name" value="PAS_8"/>
    <property type="match status" value="1"/>
</dbReference>
<evidence type="ECO:0000256" key="5">
    <source>
        <dbReference type="ARBA" id="ARBA00022777"/>
    </source>
</evidence>
<dbReference type="InterPro" id="IPR000014">
    <property type="entry name" value="PAS"/>
</dbReference>
<dbReference type="CDD" id="cd04598">
    <property type="entry name" value="CBS_pair_GGDEF_EAL"/>
    <property type="match status" value="1"/>
</dbReference>
<dbReference type="Gene3D" id="3.30.450.20">
    <property type="entry name" value="PAS domain"/>
    <property type="match status" value="1"/>
</dbReference>
<dbReference type="Pfam" id="PF00512">
    <property type="entry name" value="HisKA"/>
    <property type="match status" value="1"/>
</dbReference>
<dbReference type="SUPFAM" id="SSF55785">
    <property type="entry name" value="PYP-like sensor domain (PAS domain)"/>
    <property type="match status" value="1"/>
</dbReference>
<dbReference type="InterPro" id="IPR046342">
    <property type="entry name" value="CBS_dom_sf"/>
</dbReference>
<dbReference type="SMART" id="SM00448">
    <property type="entry name" value="REC"/>
    <property type="match status" value="1"/>
</dbReference>
<comment type="caution">
    <text evidence="11">The sequence shown here is derived from an EMBL/GenBank/DDBJ whole genome shotgun (WGS) entry which is preliminary data.</text>
</comment>
<evidence type="ECO:0000313" key="12">
    <source>
        <dbReference type="Proteomes" id="UP001597237"/>
    </source>
</evidence>
<dbReference type="Gene3D" id="1.10.287.130">
    <property type="match status" value="1"/>
</dbReference>
<keyword evidence="4" id="KW-0808">Transferase</keyword>
<feature type="modified residue" description="4-aspartylphosphate" evidence="6">
    <location>
        <position position="583"/>
    </location>
</feature>
<evidence type="ECO:0000256" key="7">
    <source>
        <dbReference type="SAM" id="Coils"/>
    </source>
</evidence>
<dbReference type="InterPro" id="IPR003661">
    <property type="entry name" value="HisK_dim/P_dom"/>
</dbReference>
<dbReference type="GO" id="GO:0005524">
    <property type="term" value="F:ATP binding"/>
    <property type="evidence" value="ECO:0007669"/>
    <property type="project" value="UniProtKB-KW"/>
</dbReference>
<dbReference type="Gene3D" id="3.40.50.2300">
    <property type="match status" value="1"/>
</dbReference>
<dbReference type="Proteomes" id="UP001597237">
    <property type="component" value="Unassembled WGS sequence"/>
</dbReference>
<feature type="coiled-coil region" evidence="7">
    <location>
        <begin position="261"/>
        <end position="288"/>
    </location>
</feature>
<dbReference type="SUPFAM" id="SSF54631">
    <property type="entry name" value="CBS-domain pair"/>
    <property type="match status" value="1"/>
</dbReference>
<keyword evidence="5" id="KW-0418">Kinase</keyword>
<name>A0ABW4N113_9CAUL</name>
<keyword evidence="7" id="KW-0175">Coiled coil</keyword>
<dbReference type="CDD" id="cd00082">
    <property type="entry name" value="HisKA"/>
    <property type="match status" value="1"/>
</dbReference>
<keyword evidence="11" id="KW-0547">Nucleotide-binding</keyword>
<evidence type="ECO:0000256" key="6">
    <source>
        <dbReference type="PROSITE-ProRule" id="PRU00169"/>
    </source>
</evidence>
<dbReference type="Gene3D" id="3.30.565.10">
    <property type="entry name" value="Histidine kinase-like ATPase, C-terminal domain"/>
    <property type="match status" value="1"/>
</dbReference>
<dbReference type="NCBIfam" id="TIGR00229">
    <property type="entry name" value="sensory_box"/>
    <property type="match status" value="1"/>
</dbReference>
<dbReference type="InterPro" id="IPR001789">
    <property type="entry name" value="Sig_transdc_resp-reg_receiver"/>
</dbReference>
<dbReference type="SUPFAM" id="SSF52172">
    <property type="entry name" value="CheY-like"/>
    <property type="match status" value="1"/>
</dbReference>
<dbReference type="InterPro" id="IPR004358">
    <property type="entry name" value="Sig_transdc_His_kin-like_C"/>
</dbReference>
<evidence type="ECO:0000256" key="2">
    <source>
        <dbReference type="ARBA" id="ARBA00012438"/>
    </source>
</evidence>
<evidence type="ECO:0000259" key="9">
    <source>
        <dbReference type="PROSITE" id="PS50110"/>
    </source>
</evidence>
<dbReference type="InterPro" id="IPR011006">
    <property type="entry name" value="CheY-like_superfamily"/>
</dbReference>
<dbReference type="PRINTS" id="PR00344">
    <property type="entry name" value="BCTRLSENSOR"/>
</dbReference>